<proteinExistence type="predicted"/>
<dbReference type="AlphaFoldDB" id="A0A420W5S2"/>
<evidence type="ECO:0000313" key="2">
    <source>
        <dbReference type="Proteomes" id="UP000280881"/>
    </source>
</evidence>
<dbReference type="Proteomes" id="UP000280881">
    <property type="component" value="Unassembled WGS sequence"/>
</dbReference>
<gene>
    <name evidence="1" type="ORF">C7457_1519</name>
</gene>
<reference evidence="1 2" key="1">
    <citation type="submission" date="2018-10" db="EMBL/GenBank/DDBJ databases">
        <title>Genomic Encyclopedia of Type Strains, Phase IV (KMG-IV): sequencing the most valuable type-strain genomes for metagenomic binning, comparative biology and taxonomic classification.</title>
        <authorList>
            <person name="Goeker M."/>
        </authorList>
    </citation>
    <scope>NUCLEOTIDE SEQUENCE [LARGE SCALE GENOMIC DNA]</scope>
    <source>
        <strain evidence="1 2">DSM 15521</strain>
    </source>
</reference>
<dbReference type="OrthoDB" id="16538at2"/>
<dbReference type="RefSeq" id="WP_121171674.1">
    <property type="nucleotide sequence ID" value="NZ_RBIE01000004.1"/>
</dbReference>
<keyword evidence="2" id="KW-1185">Reference proteome</keyword>
<sequence length="220" mass="25968">MSKQSRLKIELLTILARSLKDLKEMKTYQLLKELYKRGIIDSPNSQKNQKATTRALSWLEDEELVNSKGGVGRSGKRWRISKLGLSKFYHFSEELTLALSIFSFIPDEFRILKKLNKFIRWISNFIKIAIPNTPISEKEITNNFYYQKPYTAVYCPIEERILEKIIKAIITKKGLRVRRKELYIEEDYKESPKIHGWREVFPISLFSYEGNLYVGALRKH</sequence>
<accession>A0A420W5S2</accession>
<organism evidence="1 2">
    <name type="scientific">Thermovibrio guaymasensis</name>
    <dbReference type="NCBI Taxonomy" id="240167"/>
    <lineage>
        <taxon>Bacteria</taxon>
        <taxon>Pseudomonadati</taxon>
        <taxon>Aquificota</taxon>
        <taxon>Aquificia</taxon>
        <taxon>Desulfurobacteriales</taxon>
        <taxon>Desulfurobacteriaceae</taxon>
        <taxon>Thermovibrio</taxon>
    </lineage>
</organism>
<name>A0A420W5S2_9BACT</name>
<dbReference type="EMBL" id="RBIE01000004">
    <property type="protein sequence ID" value="RKQ60442.1"/>
    <property type="molecule type" value="Genomic_DNA"/>
</dbReference>
<comment type="caution">
    <text evidence="1">The sequence shown here is derived from an EMBL/GenBank/DDBJ whole genome shotgun (WGS) entry which is preliminary data.</text>
</comment>
<protein>
    <submittedName>
        <fullName evidence="1">Uncharacterized protein</fullName>
    </submittedName>
</protein>
<evidence type="ECO:0000313" key="1">
    <source>
        <dbReference type="EMBL" id="RKQ60442.1"/>
    </source>
</evidence>